<keyword evidence="3" id="KW-1185">Reference proteome</keyword>
<evidence type="ECO:0000313" key="2">
    <source>
        <dbReference type="EMBL" id="KAJ8894556.1"/>
    </source>
</evidence>
<proteinExistence type="predicted"/>
<dbReference type="Proteomes" id="UP001159363">
    <property type="component" value="Chromosome 2"/>
</dbReference>
<feature type="region of interest" description="Disordered" evidence="1">
    <location>
        <begin position="524"/>
        <end position="555"/>
    </location>
</feature>
<organism evidence="2 3">
    <name type="scientific">Dryococelus australis</name>
    <dbReference type="NCBI Taxonomy" id="614101"/>
    <lineage>
        <taxon>Eukaryota</taxon>
        <taxon>Metazoa</taxon>
        <taxon>Ecdysozoa</taxon>
        <taxon>Arthropoda</taxon>
        <taxon>Hexapoda</taxon>
        <taxon>Insecta</taxon>
        <taxon>Pterygota</taxon>
        <taxon>Neoptera</taxon>
        <taxon>Polyneoptera</taxon>
        <taxon>Phasmatodea</taxon>
        <taxon>Verophasmatodea</taxon>
        <taxon>Anareolatae</taxon>
        <taxon>Phasmatidae</taxon>
        <taxon>Eurycanthinae</taxon>
        <taxon>Dryococelus</taxon>
    </lineage>
</organism>
<protein>
    <submittedName>
        <fullName evidence="2">Uncharacterized protein</fullName>
    </submittedName>
</protein>
<feature type="region of interest" description="Disordered" evidence="1">
    <location>
        <begin position="105"/>
        <end position="172"/>
    </location>
</feature>
<name>A0ABQ9ID58_9NEOP</name>
<feature type="compositionally biased region" description="Low complexity" evidence="1">
    <location>
        <begin position="157"/>
        <end position="170"/>
    </location>
</feature>
<evidence type="ECO:0000256" key="1">
    <source>
        <dbReference type="SAM" id="MobiDB-lite"/>
    </source>
</evidence>
<feature type="compositionally biased region" description="Low complexity" evidence="1">
    <location>
        <begin position="105"/>
        <end position="123"/>
    </location>
</feature>
<gene>
    <name evidence="2" type="ORF">PR048_007213</name>
</gene>
<accession>A0ABQ9ID58</accession>
<evidence type="ECO:0000313" key="3">
    <source>
        <dbReference type="Proteomes" id="UP001159363"/>
    </source>
</evidence>
<sequence length="670" mass="73371">MDVRGLYGPTAPGITSRPAPETIAERVGAVVNFPTRVREDVGSKSGPAILISVSNGFPKSLQANGQNKNDDVVGRRAVVVDRRCFSSFLTASRRSRATARLAPRSLTGYSSAPPSSLPLPSAADELAGYNLPRHPDRSEHVPREAAEVPRGTHAEETSTTGTTLTSPALPAHSPKRCGDITEHKANVVIMNSTAVYLSSNLKALWGRGCSARLYSILTISIPSLSSSWEGPLDPFSTPTTRIYLPSDWILVIQFSWFFIPHFRSVQCNSQEDNLANISLSPASCKCSSEPKRTFQKTGPRTDPSGHPLNNWRLELLASHQGEPGLSPVRSVLDFRKWESCRTMPLVGEYSRGSPEQIAKLSLDQSQHRISSSNEVLSEEPLMSRLRSKGFGMRSDFMPMLILWDYVCKIKVKDKIDAKHVYTEVDLAIGSQFIRHTLDDFGPTADLQACPPPTKAIRVQSPHGHSGFFHAGGFSRGSPVPPAPSFQRRTILTSSTLIGSQALDVKSRPNLFTLSLTPDQATDLLTNSQCDNRTEHPPRRRHRGANPRPSDCRSATLPLSYEGRAESQLIVLRRNVRKGGWLMWRCVCIAGQAQSEETQCACRRLALVEVRVCCRAGAVGGDAMCVQAAGSSGGACVLQGRRSRRRRNVLEGGWLMWMRVCVAGQAQSEET</sequence>
<comment type="caution">
    <text evidence="2">The sequence shown here is derived from an EMBL/GenBank/DDBJ whole genome shotgun (WGS) entry which is preliminary data.</text>
</comment>
<dbReference type="EMBL" id="JARBHB010000002">
    <property type="protein sequence ID" value="KAJ8894556.1"/>
    <property type="molecule type" value="Genomic_DNA"/>
</dbReference>
<reference evidence="2 3" key="1">
    <citation type="submission" date="2023-02" db="EMBL/GenBank/DDBJ databases">
        <title>LHISI_Scaffold_Assembly.</title>
        <authorList>
            <person name="Stuart O.P."/>
            <person name="Cleave R."/>
            <person name="Magrath M.J.L."/>
            <person name="Mikheyev A.S."/>
        </authorList>
    </citation>
    <scope>NUCLEOTIDE SEQUENCE [LARGE SCALE GENOMIC DNA]</scope>
    <source>
        <strain evidence="2">Daus_M_001</strain>
        <tissue evidence="2">Leg muscle</tissue>
    </source>
</reference>
<feature type="compositionally biased region" description="Basic and acidic residues" evidence="1">
    <location>
        <begin position="133"/>
        <end position="156"/>
    </location>
</feature>